<dbReference type="PANTHER" id="PTHR22803">
    <property type="entry name" value="MANNOSE, PHOSPHOLIPASE, LECTIN RECEPTOR RELATED"/>
    <property type="match status" value="1"/>
</dbReference>
<feature type="domain" description="C-type lectin" evidence="4">
    <location>
        <begin position="193"/>
        <end position="304"/>
    </location>
</feature>
<dbReference type="SMART" id="SM00034">
    <property type="entry name" value="CLECT"/>
    <property type="match status" value="1"/>
</dbReference>
<dbReference type="InterPro" id="IPR016187">
    <property type="entry name" value="CTDL_fold"/>
</dbReference>
<reference evidence="5 6" key="2">
    <citation type="submission" date="2018-11" db="EMBL/GenBank/DDBJ databases">
        <authorList>
            <consortium name="Pathogen Informatics"/>
        </authorList>
    </citation>
    <scope>NUCLEOTIDE SEQUENCE [LARGE SCALE GENOMIC DNA]</scope>
</reference>
<organism evidence="6 7">
    <name type="scientific">Toxocara canis</name>
    <name type="common">Canine roundworm</name>
    <dbReference type="NCBI Taxonomy" id="6265"/>
    <lineage>
        <taxon>Eukaryota</taxon>
        <taxon>Metazoa</taxon>
        <taxon>Ecdysozoa</taxon>
        <taxon>Nematoda</taxon>
        <taxon>Chromadorea</taxon>
        <taxon>Rhabditida</taxon>
        <taxon>Spirurina</taxon>
        <taxon>Ascaridomorpha</taxon>
        <taxon>Ascaridoidea</taxon>
        <taxon>Toxocaridae</taxon>
        <taxon>Toxocara</taxon>
    </lineage>
</organism>
<feature type="signal peptide" evidence="3">
    <location>
        <begin position="1"/>
        <end position="16"/>
    </location>
</feature>
<keyword evidence="3" id="KW-0732">Signal</keyword>
<dbReference type="SUPFAM" id="SSF56436">
    <property type="entry name" value="C-type lectin-like"/>
    <property type="match status" value="1"/>
</dbReference>
<feature type="region of interest" description="Disordered" evidence="2">
    <location>
        <begin position="89"/>
        <end position="121"/>
    </location>
</feature>
<dbReference type="CDD" id="cd00037">
    <property type="entry name" value="CLECT"/>
    <property type="match status" value="1"/>
</dbReference>
<dbReference type="WBParaSite" id="TCNE_0001269501-mRNA-1">
    <property type="protein sequence ID" value="TCNE_0001269501-mRNA-1"/>
    <property type="gene ID" value="TCNE_0001269501"/>
</dbReference>
<dbReference type="Gene3D" id="3.10.100.10">
    <property type="entry name" value="Mannose-Binding Protein A, subunit A"/>
    <property type="match status" value="1"/>
</dbReference>
<proteinExistence type="predicted"/>
<evidence type="ECO:0000313" key="6">
    <source>
        <dbReference type="Proteomes" id="UP000050794"/>
    </source>
</evidence>
<dbReference type="AlphaFoldDB" id="A0A183UW25"/>
<evidence type="ECO:0000256" key="3">
    <source>
        <dbReference type="SAM" id="SignalP"/>
    </source>
</evidence>
<dbReference type="Pfam" id="PF00059">
    <property type="entry name" value="Lectin_C"/>
    <property type="match status" value="1"/>
</dbReference>
<accession>A0A183UW25</accession>
<feature type="compositionally biased region" description="Low complexity" evidence="2">
    <location>
        <begin position="89"/>
        <end position="120"/>
    </location>
</feature>
<sequence length="306" mass="35379">MRIIGLLALLLPYANSISRHPVCSDYGLNWAAEIRCLRNILNKCHQYAHIMYPKSSTNDINHMSSYYGLPNYFQIRNRMTPIDEYMQATSTASPTTTSPITTTPTTTSSTSTTTTTTSAPPIIPSVDIEEIRSTLLRETIQKFRALESRIDVELRAVEERCNSKVEAIRWEADNEIRKLNKTIRFMTRRVYRFGRAEYIYVDGKESWYGAEEQCVKWGGHLASITDAAENKFIRDIHKWFAWIGFNDIQKENKYVWSDGSNVKFTNWKKGQPDNADHNENCAEMDSDGMWMDSFCMSGRHYICKRT</sequence>
<dbReference type="PROSITE" id="PS00615">
    <property type="entry name" value="C_TYPE_LECTIN_1"/>
    <property type="match status" value="1"/>
</dbReference>
<name>A0A183UW25_TOXCA</name>
<evidence type="ECO:0000256" key="2">
    <source>
        <dbReference type="SAM" id="MobiDB-lite"/>
    </source>
</evidence>
<dbReference type="InterPro" id="IPR016186">
    <property type="entry name" value="C-type_lectin-like/link_sf"/>
</dbReference>
<dbReference type="InterPro" id="IPR001304">
    <property type="entry name" value="C-type_lectin-like"/>
</dbReference>
<keyword evidence="1" id="KW-1015">Disulfide bond</keyword>
<evidence type="ECO:0000313" key="5">
    <source>
        <dbReference type="EMBL" id="VDM44016.1"/>
    </source>
</evidence>
<dbReference type="EMBL" id="UYWY01021384">
    <property type="protein sequence ID" value="VDM44016.1"/>
    <property type="molecule type" value="Genomic_DNA"/>
</dbReference>
<protein>
    <submittedName>
        <fullName evidence="7">Brevican core protein</fullName>
    </submittedName>
</protein>
<evidence type="ECO:0000259" key="4">
    <source>
        <dbReference type="PROSITE" id="PS50041"/>
    </source>
</evidence>
<keyword evidence="6" id="KW-1185">Reference proteome</keyword>
<dbReference type="InterPro" id="IPR018378">
    <property type="entry name" value="C-type_lectin_CS"/>
</dbReference>
<dbReference type="PROSITE" id="PS50041">
    <property type="entry name" value="C_TYPE_LECTIN_2"/>
    <property type="match status" value="1"/>
</dbReference>
<feature type="chain" id="PRO_5044553454" evidence="3">
    <location>
        <begin position="17"/>
        <end position="306"/>
    </location>
</feature>
<reference evidence="7" key="1">
    <citation type="submission" date="2016-06" db="UniProtKB">
        <authorList>
            <consortium name="WormBaseParasite"/>
        </authorList>
    </citation>
    <scope>IDENTIFICATION</scope>
</reference>
<gene>
    <name evidence="5" type="ORF">TCNE_LOCUS12695</name>
</gene>
<dbReference type="InterPro" id="IPR050111">
    <property type="entry name" value="C-type_lectin/snaclec_domain"/>
</dbReference>
<evidence type="ECO:0000313" key="7">
    <source>
        <dbReference type="WBParaSite" id="TCNE_0001269501-mRNA-1"/>
    </source>
</evidence>
<dbReference type="Proteomes" id="UP000050794">
    <property type="component" value="Unassembled WGS sequence"/>
</dbReference>
<evidence type="ECO:0000256" key="1">
    <source>
        <dbReference type="ARBA" id="ARBA00023157"/>
    </source>
</evidence>